<evidence type="ECO:0000313" key="2">
    <source>
        <dbReference type="EMBL" id="GFK94467.1"/>
    </source>
</evidence>
<accession>A0A6V8LXU0</accession>
<feature type="transmembrane region" description="Helical" evidence="1">
    <location>
        <begin position="142"/>
        <end position="164"/>
    </location>
</feature>
<keyword evidence="1" id="KW-0472">Membrane</keyword>
<dbReference type="InterPro" id="IPR036197">
    <property type="entry name" value="NarG-like_sf"/>
</dbReference>
<feature type="transmembrane region" description="Helical" evidence="1">
    <location>
        <begin position="12"/>
        <end position="29"/>
    </location>
</feature>
<keyword evidence="1" id="KW-0812">Transmembrane</keyword>
<gene>
    <name evidence="2" type="ORF">NNJEOMEG_02312</name>
</gene>
<dbReference type="Gene3D" id="1.20.950.20">
    <property type="entry name" value="Transmembrane di-heme cytochromes, Chain C"/>
    <property type="match status" value="1"/>
</dbReference>
<feature type="transmembrane region" description="Helical" evidence="1">
    <location>
        <begin position="112"/>
        <end position="130"/>
    </location>
</feature>
<organism evidence="2 3">
    <name type="scientific">Fundidesulfovibrio magnetotacticus</name>
    <dbReference type="NCBI Taxonomy" id="2730080"/>
    <lineage>
        <taxon>Bacteria</taxon>
        <taxon>Pseudomonadati</taxon>
        <taxon>Thermodesulfobacteriota</taxon>
        <taxon>Desulfovibrionia</taxon>
        <taxon>Desulfovibrionales</taxon>
        <taxon>Desulfovibrionaceae</taxon>
        <taxon>Fundidesulfovibrio</taxon>
    </lineage>
</organism>
<dbReference type="AlphaFoldDB" id="A0A6V8LXU0"/>
<keyword evidence="1" id="KW-1133">Transmembrane helix</keyword>
<keyword evidence="3" id="KW-1185">Reference proteome</keyword>
<reference evidence="2 3" key="2">
    <citation type="submission" date="2020-05" db="EMBL/GenBank/DDBJ databases">
        <title>Draft genome sequence of Desulfovibrio sp. strainFSS-1.</title>
        <authorList>
            <person name="Shimoshige H."/>
            <person name="Kobayashi H."/>
            <person name="Maekawa T."/>
        </authorList>
    </citation>
    <scope>NUCLEOTIDE SEQUENCE [LARGE SCALE GENOMIC DNA]</scope>
    <source>
        <strain evidence="2 3">SIID29052-01</strain>
    </source>
</reference>
<evidence type="ECO:0000313" key="3">
    <source>
        <dbReference type="Proteomes" id="UP000494245"/>
    </source>
</evidence>
<proteinExistence type="predicted"/>
<dbReference type="RefSeq" id="WP_173084576.1">
    <property type="nucleotide sequence ID" value="NZ_BLTE01000010.1"/>
</dbReference>
<dbReference type="NCBIfam" id="NF045723">
    <property type="entry name" value="memb_anch_TmcC"/>
    <property type="match status" value="1"/>
</dbReference>
<dbReference type="SUPFAM" id="SSF103501">
    <property type="entry name" value="Respiratory nitrate reductase 1 gamma chain"/>
    <property type="match status" value="1"/>
</dbReference>
<comment type="caution">
    <text evidence="2">The sequence shown here is derived from an EMBL/GenBank/DDBJ whole genome shotgun (WGS) entry which is preliminary data.</text>
</comment>
<feature type="transmembrane region" description="Helical" evidence="1">
    <location>
        <begin position="72"/>
        <end position="92"/>
    </location>
</feature>
<evidence type="ECO:0008006" key="4">
    <source>
        <dbReference type="Google" id="ProtNLM"/>
    </source>
</evidence>
<name>A0A6V8LXU0_9BACT</name>
<sequence length="219" mass="24261">MNALYNFVSGPLVWIALALFAGGSAWRLWSLVQLSKKKDIYVHEYFSWPHALRSILHWIVPFANESTRKNPALTVVAFVFHLFLLALPLFVIGHVAMLDKALGLSWPTLPEGLADAMSFVVVGACVYFLARRLTVPEVKFVTSASDFVILALAAAPFVTGILAYHQIGGAQFMTILHMLSGEAMLVAIPFSRLSHMLYAPLTRAYIGSEFGAVRHARDW</sequence>
<reference evidence="2 3" key="1">
    <citation type="submission" date="2020-04" db="EMBL/GenBank/DDBJ databases">
        <authorList>
            <consortium name="Desulfovibrio sp. FSS-1 genome sequencing consortium"/>
            <person name="Shimoshige H."/>
            <person name="Kobayashi H."/>
            <person name="Maekawa T."/>
        </authorList>
    </citation>
    <scope>NUCLEOTIDE SEQUENCE [LARGE SCALE GENOMIC DNA]</scope>
    <source>
        <strain evidence="2 3">SIID29052-01</strain>
    </source>
</reference>
<evidence type="ECO:0000256" key="1">
    <source>
        <dbReference type="SAM" id="Phobius"/>
    </source>
</evidence>
<protein>
    <recommendedName>
        <fullName evidence="4">Nitrate reductase gamma subunit</fullName>
    </recommendedName>
</protein>
<dbReference type="Proteomes" id="UP000494245">
    <property type="component" value="Unassembled WGS sequence"/>
</dbReference>
<dbReference type="EMBL" id="BLTE01000010">
    <property type="protein sequence ID" value="GFK94467.1"/>
    <property type="molecule type" value="Genomic_DNA"/>
</dbReference>